<dbReference type="Proteomes" id="UP000549617">
    <property type="component" value="Unassembled WGS sequence"/>
</dbReference>
<keyword evidence="9" id="KW-1185">Reference proteome</keyword>
<evidence type="ECO:0000313" key="8">
    <source>
        <dbReference type="EMBL" id="MBB5684667.1"/>
    </source>
</evidence>
<keyword evidence="2 6" id="KW-0812">Transmembrane</keyword>
<dbReference type="InterPro" id="IPR006694">
    <property type="entry name" value="Fatty_acid_hydroxylase"/>
</dbReference>
<evidence type="ECO:0000259" key="7">
    <source>
        <dbReference type="Pfam" id="PF04116"/>
    </source>
</evidence>
<evidence type="ECO:0000256" key="3">
    <source>
        <dbReference type="ARBA" id="ARBA00022989"/>
    </source>
</evidence>
<organism evidence="8 9">
    <name type="scientific">Sphingobium boeckii</name>
    <dbReference type="NCBI Taxonomy" id="1082345"/>
    <lineage>
        <taxon>Bacteria</taxon>
        <taxon>Pseudomonadati</taxon>
        <taxon>Pseudomonadota</taxon>
        <taxon>Alphaproteobacteria</taxon>
        <taxon>Sphingomonadales</taxon>
        <taxon>Sphingomonadaceae</taxon>
        <taxon>Sphingobium</taxon>
    </lineage>
</organism>
<proteinExistence type="predicted"/>
<comment type="subcellular location">
    <subcellularLocation>
        <location evidence="1">Membrane</location>
    </subcellularLocation>
</comment>
<keyword evidence="3 6" id="KW-1133">Transmembrane helix</keyword>
<feature type="domain" description="Fatty acid hydroxylase" evidence="7">
    <location>
        <begin position="98"/>
        <end position="232"/>
    </location>
</feature>
<feature type="transmembrane region" description="Helical" evidence="6">
    <location>
        <begin position="160"/>
        <end position="181"/>
    </location>
</feature>
<dbReference type="GO" id="GO:0016491">
    <property type="term" value="F:oxidoreductase activity"/>
    <property type="evidence" value="ECO:0007669"/>
    <property type="project" value="InterPro"/>
</dbReference>
<evidence type="ECO:0000256" key="5">
    <source>
        <dbReference type="SAM" id="MobiDB-lite"/>
    </source>
</evidence>
<dbReference type="InterPro" id="IPR050307">
    <property type="entry name" value="Sterol_Desaturase_Related"/>
</dbReference>
<protein>
    <submittedName>
        <fullName evidence="8">Sterol desaturase/sphingolipid hydroxylase (Fatty acid hydroxylase superfamily)</fullName>
    </submittedName>
</protein>
<dbReference type="EMBL" id="JACIJC010000001">
    <property type="protein sequence ID" value="MBB5684667.1"/>
    <property type="molecule type" value="Genomic_DNA"/>
</dbReference>
<evidence type="ECO:0000256" key="4">
    <source>
        <dbReference type="ARBA" id="ARBA00023136"/>
    </source>
</evidence>
<feature type="transmembrane region" description="Helical" evidence="6">
    <location>
        <begin position="52"/>
        <end position="71"/>
    </location>
</feature>
<dbReference type="Pfam" id="PF04116">
    <property type="entry name" value="FA_hydroxylase"/>
    <property type="match status" value="1"/>
</dbReference>
<dbReference type="AlphaFoldDB" id="A0A7W9AFF0"/>
<accession>A0A7W9AFF0</accession>
<dbReference type="GO" id="GO:0005506">
    <property type="term" value="F:iron ion binding"/>
    <property type="evidence" value="ECO:0007669"/>
    <property type="project" value="InterPro"/>
</dbReference>
<dbReference type="GO" id="GO:0016020">
    <property type="term" value="C:membrane"/>
    <property type="evidence" value="ECO:0007669"/>
    <property type="project" value="UniProtKB-SubCell"/>
</dbReference>
<gene>
    <name evidence="8" type="ORF">FHS49_000658</name>
</gene>
<name>A0A7W9AFF0_9SPHN</name>
<dbReference type="RefSeq" id="WP_184015175.1">
    <property type="nucleotide sequence ID" value="NZ_JACIJC010000001.1"/>
</dbReference>
<evidence type="ECO:0000313" key="9">
    <source>
        <dbReference type="Proteomes" id="UP000549617"/>
    </source>
</evidence>
<feature type="transmembrane region" description="Helical" evidence="6">
    <location>
        <begin position="6"/>
        <end position="31"/>
    </location>
</feature>
<feature type="region of interest" description="Disordered" evidence="5">
    <location>
        <begin position="240"/>
        <end position="266"/>
    </location>
</feature>
<comment type="caution">
    <text evidence="8">The sequence shown here is derived from an EMBL/GenBank/DDBJ whole genome shotgun (WGS) entry which is preliminary data.</text>
</comment>
<evidence type="ECO:0000256" key="6">
    <source>
        <dbReference type="SAM" id="Phobius"/>
    </source>
</evidence>
<keyword evidence="4 6" id="KW-0472">Membrane</keyword>
<evidence type="ECO:0000256" key="1">
    <source>
        <dbReference type="ARBA" id="ARBA00004370"/>
    </source>
</evidence>
<dbReference type="GO" id="GO:0008610">
    <property type="term" value="P:lipid biosynthetic process"/>
    <property type="evidence" value="ECO:0007669"/>
    <property type="project" value="InterPro"/>
</dbReference>
<reference evidence="8 9" key="1">
    <citation type="submission" date="2020-08" db="EMBL/GenBank/DDBJ databases">
        <title>Genomic Encyclopedia of Type Strains, Phase IV (KMG-IV): sequencing the most valuable type-strain genomes for metagenomic binning, comparative biology and taxonomic classification.</title>
        <authorList>
            <person name="Goeker M."/>
        </authorList>
    </citation>
    <scope>NUCLEOTIDE SEQUENCE [LARGE SCALE GENOMIC DNA]</scope>
    <source>
        <strain evidence="8 9">DSM 25079</strain>
    </source>
</reference>
<feature type="transmembrane region" description="Helical" evidence="6">
    <location>
        <begin position="91"/>
        <end position="110"/>
    </location>
</feature>
<dbReference type="PANTHER" id="PTHR11863">
    <property type="entry name" value="STEROL DESATURASE"/>
    <property type="match status" value="1"/>
</dbReference>
<evidence type="ECO:0000256" key="2">
    <source>
        <dbReference type="ARBA" id="ARBA00022692"/>
    </source>
</evidence>
<sequence length="266" mass="29643">MSVTLAIALSALAMTIIIGVRYLLASAGFALATRIKHPGLYAGQDRQMRREIIWSLASAAIYGVPAGIVAWGWQNRGWTLIYADVNAYPLWYLPLSVFFYLFAHDAWFYWTHRWMHRPRPFRIAHAVHHASRPPTAWAAMSFHPIEAITGAVVIPSLVFAIPIHIGALALVLTIMTVMGVTNHMGWEMFPRSVHGGRLGGWLITASHHQRHHAEYRCNYGLYFRFWDRLCGTDKGLGTFDLPGDPKDGRGGAGVRDAGRRGGTGRA</sequence>